<dbReference type="EMBL" id="JAUNZN010000007">
    <property type="protein sequence ID" value="KAK4818647.1"/>
    <property type="molecule type" value="Genomic_DNA"/>
</dbReference>
<sequence>MSQQCTQVAKKANGILAFIKNSLASRNREMIIPLCWALVRLHLECCVQFWVPHYKRDVEVLECVQGRATKLVKGLEHKSDGERLRELGLFSLKKCLSPHPWRDGDSTTSLGTLFQCLTTLSVKNFFRNIQSKPPLEQLEAISSYPVTCYLGEETNTHLTTTSFQAKQPKVPQLLLIRLVLQTLHQLRCPSLDTLQYLNALWKMPTNQAKGATPYKRDMEKLDRVQ</sequence>
<comment type="caution">
    <text evidence="1">The sequence shown here is derived from an EMBL/GenBank/DDBJ whole genome shotgun (WGS) entry which is preliminary data.</text>
</comment>
<keyword evidence="2" id="KW-1185">Reference proteome</keyword>
<name>A0AAN7NLZ5_MYCAM</name>
<dbReference type="PANTHER" id="PTHR33332">
    <property type="entry name" value="REVERSE TRANSCRIPTASE DOMAIN-CONTAINING PROTEIN"/>
    <property type="match status" value="1"/>
</dbReference>
<gene>
    <name evidence="1" type="ORF">QYF61_016618</name>
</gene>
<dbReference type="AlphaFoldDB" id="A0AAN7NLZ5"/>
<organism evidence="1 2">
    <name type="scientific">Mycteria americana</name>
    <name type="common">Wood stork</name>
    <dbReference type="NCBI Taxonomy" id="33587"/>
    <lineage>
        <taxon>Eukaryota</taxon>
        <taxon>Metazoa</taxon>
        <taxon>Chordata</taxon>
        <taxon>Craniata</taxon>
        <taxon>Vertebrata</taxon>
        <taxon>Euteleostomi</taxon>
        <taxon>Archelosauria</taxon>
        <taxon>Archosauria</taxon>
        <taxon>Dinosauria</taxon>
        <taxon>Saurischia</taxon>
        <taxon>Theropoda</taxon>
        <taxon>Coelurosauria</taxon>
        <taxon>Aves</taxon>
        <taxon>Neognathae</taxon>
        <taxon>Neoaves</taxon>
        <taxon>Aequornithes</taxon>
        <taxon>Ciconiiformes</taxon>
        <taxon>Ciconiidae</taxon>
        <taxon>Mycteria</taxon>
    </lineage>
</organism>
<evidence type="ECO:0000313" key="2">
    <source>
        <dbReference type="Proteomes" id="UP001333110"/>
    </source>
</evidence>
<dbReference type="Proteomes" id="UP001333110">
    <property type="component" value="Unassembled WGS sequence"/>
</dbReference>
<proteinExistence type="predicted"/>
<protein>
    <submittedName>
        <fullName evidence="1">Uncharacterized protein</fullName>
    </submittedName>
</protein>
<evidence type="ECO:0000313" key="1">
    <source>
        <dbReference type="EMBL" id="KAK4818647.1"/>
    </source>
</evidence>
<accession>A0AAN7NLZ5</accession>
<reference evidence="1 2" key="1">
    <citation type="journal article" date="2023" name="J. Hered.">
        <title>Chromosome-level genome of the wood stork (Mycteria americana) provides insight into avian chromosome evolution.</title>
        <authorList>
            <person name="Flamio R. Jr."/>
            <person name="Ramstad K.M."/>
        </authorList>
    </citation>
    <scope>NUCLEOTIDE SEQUENCE [LARGE SCALE GENOMIC DNA]</scope>
    <source>
        <strain evidence="1">JAX WOST 10</strain>
    </source>
</reference>